<evidence type="ECO:0000313" key="3">
    <source>
        <dbReference type="EMBL" id="RED16047.1"/>
    </source>
</evidence>
<evidence type="ECO:0000259" key="2">
    <source>
        <dbReference type="Pfam" id="PF05065"/>
    </source>
</evidence>
<dbReference type="Proteomes" id="UP000256310">
    <property type="component" value="Unassembled WGS sequence"/>
</dbReference>
<comment type="caution">
    <text evidence="3">The sequence shown here is derived from an EMBL/GenBank/DDBJ whole genome shotgun (WGS) entry which is preliminary data.</text>
</comment>
<comment type="subcellular location">
    <subcellularLocation>
        <location evidence="1">Virion</location>
    </subcellularLocation>
</comment>
<dbReference type="Gene3D" id="3.30.2320.10">
    <property type="entry name" value="hypothetical protein PF0899 domain"/>
    <property type="match status" value="1"/>
</dbReference>
<feature type="domain" description="Phage capsid-like C-terminal" evidence="2">
    <location>
        <begin position="107"/>
        <end position="394"/>
    </location>
</feature>
<dbReference type="OrthoDB" id="9786516at2"/>
<dbReference type="NCBIfam" id="TIGR01554">
    <property type="entry name" value="major_cap_HK97"/>
    <property type="match status" value="1"/>
</dbReference>
<dbReference type="Pfam" id="PF05065">
    <property type="entry name" value="Phage_capsid"/>
    <property type="match status" value="1"/>
</dbReference>
<dbReference type="SUPFAM" id="SSF56563">
    <property type="entry name" value="Major capsid protein gp5"/>
    <property type="match status" value="1"/>
</dbReference>
<evidence type="ECO:0000313" key="4">
    <source>
        <dbReference type="Proteomes" id="UP000256310"/>
    </source>
</evidence>
<proteinExistence type="predicted"/>
<name>A0A3D9FEP3_9SPHN</name>
<dbReference type="Gene3D" id="3.30.2400.10">
    <property type="entry name" value="Major capsid protein gp5"/>
    <property type="match status" value="1"/>
</dbReference>
<organism evidence="3 4">
    <name type="scientific">Parasphingopyxis lamellibrachiae</name>
    <dbReference type="NCBI Taxonomy" id="680125"/>
    <lineage>
        <taxon>Bacteria</taxon>
        <taxon>Pseudomonadati</taxon>
        <taxon>Pseudomonadota</taxon>
        <taxon>Alphaproteobacteria</taxon>
        <taxon>Sphingomonadales</taxon>
        <taxon>Sphingomonadaceae</taxon>
        <taxon>Parasphingopyxis</taxon>
    </lineage>
</organism>
<accession>A0A3D9FEP3</accession>
<keyword evidence="4" id="KW-1185">Reference proteome</keyword>
<dbReference type="InterPro" id="IPR054612">
    <property type="entry name" value="Phage_capsid-like_C"/>
</dbReference>
<reference evidence="3 4" key="1">
    <citation type="submission" date="2018-07" db="EMBL/GenBank/DDBJ databases">
        <title>Genomic Encyclopedia of Type Strains, Phase IV (KMG-IV): sequencing the most valuable type-strain genomes for metagenomic binning, comparative biology and taxonomic classification.</title>
        <authorList>
            <person name="Goeker M."/>
        </authorList>
    </citation>
    <scope>NUCLEOTIDE SEQUENCE [LARGE SCALE GENOMIC DNA]</scope>
    <source>
        <strain evidence="3 4">DSM 26725</strain>
    </source>
</reference>
<gene>
    <name evidence="3" type="ORF">DFR46_1058</name>
</gene>
<dbReference type="AlphaFoldDB" id="A0A3D9FEP3"/>
<sequence length="397" mass="42296">MNIETKMDPLAASFAAMEQPPHEEAALPENETAEQAEEQSSVDRVAEHIAAVKRWMDAHTVAAARPALEGTKSMSRGQSDFTAHYLRRGLEAGLERKSFDGTSGAAGGYAIPQEIDAVIDRTLNDISPIRAIANVVKVGSAGYRKLVTTGGTPSGWVAENAARPETDTPDFAEIAPPMGELYANPAASQAMLDDAAFDVEAWLASEIASEFAQAEGAAFVSGSGVNRPKGFLSATITNEADDARAFGSLQYIATGTDGGFDASDPEYALVDLVQSLRSPYRQGAHFVMNSSTLSAIRKFKTADGAFLWQPSLMAGQPDTLLGYPIVEADDMPDIASDADAIAFGNFKAGYLIAERAETAILRDPFSNKPFVHFYATKRVGGQVSNSEAIKLLRFSVS</sequence>
<dbReference type="EMBL" id="QRDP01000004">
    <property type="protein sequence ID" value="RED16047.1"/>
    <property type="molecule type" value="Genomic_DNA"/>
</dbReference>
<evidence type="ECO:0000256" key="1">
    <source>
        <dbReference type="ARBA" id="ARBA00004328"/>
    </source>
</evidence>
<protein>
    <submittedName>
        <fullName evidence="3">HK97 family phage major capsid protein</fullName>
    </submittedName>
</protein>
<dbReference type="InterPro" id="IPR024455">
    <property type="entry name" value="Phage_capsid"/>
</dbReference>
<dbReference type="RefSeq" id="WP_116235495.1">
    <property type="nucleotide sequence ID" value="NZ_QRDP01000004.1"/>
</dbReference>